<dbReference type="RefSeq" id="WP_210060325.1">
    <property type="nucleotide sequence ID" value="NZ_JAGGLJ010000004.1"/>
</dbReference>
<dbReference type="Proteomes" id="UP001519306">
    <property type="component" value="Unassembled WGS sequence"/>
</dbReference>
<evidence type="ECO:0000256" key="1">
    <source>
        <dbReference type="ARBA" id="ARBA00009798"/>
    </source>
</evidence>
<dbReference type="GO" id="GO:0016787">
    <property type="term" value="F:hydrolase activity"/>
    <property type="evidence" value="ECO:0007669"/>
    <property type="project" value="UniProtKB-KW"/>
</dbReference>
<keyword evidence="3 4" id="KW-0456">Lyase</keyword>
<name>A0ABS4KB64_9FIRM</name>
<evidence type="ECO:0000256" key="2">
    <source>
        <dbReference type="ARBA" id="ARBA00022917"/>
    </source>
</evidence>
<comment type="caution">
    <text evidence="6">The sequence shown here is derived from an EMBL/GenBank/DDBJ whole genome shotgun (WGS) entry which is preliminary data.</text>
</comment>
<dbReference type="PANTHER" id="PTHR30411:SF0">
    <property type="entry name" value="CYS-TRNA(PRO)_CYS-TRNA(CYS) DEACYLASE YBAK"/>
    <property type="match status" value="1"/>
</dbReference>
<dbReference type="EMBL" id="JAGGLJ010000004">
    <property type="protein sequence ID" value="MBP2025019.1"/>
    <property type="molecule type" value="Genomic_DNA"/>
</dbReference>
<dbReference type="PIRSF" id="PIRSF006181">
    <property type="entry name" value="EbsC_YbaK"/>
    <property type="match status" value="1"/>
</dbReference>
<comment type="similarity">
    <text evidence="1 4">Belongs to the prolyl-tRNA editing family. YbaK/EbsC subfamily.</text>
</comment>
<evidence type="ECO:0000313" key="7">
    <source>
        <dbReference type="Proteomes" id="UP001519306"/>
    </source>
</evidence>
<organism evidence="6 7">
    <name type="scientific">Peptoniphilus stercorisuis</name>
    <dbReference type="NCBI Taxonomy" id="1436965"/>
    <lineage>
        <taxon>Bacteria</taxon>
        <taxon>Bacillati</taxon>
        <taxon>Bacillota</taxon>
        <taxon>Tissierellia</taxon>
        <taxon>Tissierellales</taxon>
        <taxon>Peptoniphilaceae</taxon>
        <taxon>Peptoniphilus</taxon>
    </lineage>
</organism>
<feature type="domain" description="YbaK/aminoacyl-tRNA synthetase-associated" evidence="5">
    <location>
        <begin position="32"/>
        <end position="143"/>
    </location>
</feature>
<accession>A0ABS4KB64</accession>
<dbReference type="InterPro" id="IPR036754">
    <property type="entry name" value="YbaK/aa-tRNA-synt-asso_dom_sf"/>
</dbReference>
<dbReference type="EC" id="4.2.-.-" evidence="4"/>
<gene>
    <name evidence="6" type="ORF">J2Z71_000544</name>
</gene>
<dbReference type="SUPFAM" id="SSF55826">
    <property type="entry name" value="YbaK/ProRS associated domain"/>
    <property type="match status" value="1"/>
</dbReference>
<evidence type="ECO:0000313" key="6">
    <source>
        <dbReference type="EMBL" id="MBP2025019.1"/>
    </source>
</evidence>
<dbReference type="Pfam" id="PF04073">
    <property type="entry name" value="tRNA_edit"/>
    <property type="match status" value="1"/>
</dbReference>
<evidence type="ECO:0000256" key="3">
    <source>
        <dbReference type="ARBA" id="ARBA00023239"/>
    </source>
</evidence>
<proteinExistence type="inferred from homology"/>
<dbReference type="PANTHER" id="PTHR30411">
    <property type="entry name" value="CYTOPLASMIC PROTEIN"/>
    <property type="match status" value="1"/>
</dbReference>
<sequence length="156" mass="17427">MKKTNAMRLLDADNIKYETKEYSKDDGISGVDVANTLNEDPSTVFKTLVTQSKDENYVFVIPAPNELDLKKAAKASSEKKIEMLPQKDLLKKTGYIHGGCSPIGMKKLFRTFIDESAKDREYIYISGGKIGMQIKINPVDLVNLIDASFEDLTKGE</sequence>
<evidence type="ECO:0000259" key="5">
    <source>
        <dbReference type="Pfam" id="PF04073"/>
    </source>
</evidence>
<reference evidence="6 7" key="1">
    <citation type="submission" date="2021-03" db="EMBL/GenBank/DDBJ databases">
        <title>Genomic Encyclopedia of Type Strains, Phase IV (KMG-IV): sequencing the most valuable type-strain genomes for metagenomic binning, comparative biology and taxonomic classification.</title>
        <authorList>
            <person name="Goeker M."/>
        </authorList>
    </citation>
    <scope>NUCLEOTIDE SEQUENCE [LARGE SCALE GENOMIC DNA]</scope>
    <source>
        <strain evidence="6 7">DSM 27563</strain>
    </source>
</reference>
<dbReference type="InterPro" id="IPR004369">
    <property type="entry name" value="Prolyl-tRNA_editing_YbaK/EbsC"/>
</dbReference>
<dbReference type="CDD" id="cd00002">
    <property type="entry name" value="YbaK_deacylase"/>
    <property type="match status" value="1"/>
</dbReference>
<evidence type="ECO:0000256" key="4">
    <source>
        <dbReference type="PIRNR" id="PIRNR006181"/>
    </source>
</evidence>
<protein>
    <recommendedName>
        <fullName evidence="4">Cys-tRNA(Pro)/Cys-tRNA(Cys) deacylase</fullName>
        <ecNumber evidence="4">4.2.-.-</ecNumber>
    </recommendedName>
</protein>
<dbReference type="InterPro" id="IPR007214">
    <property type="entry name" value="YbaK/aa-tRNA-synth-assoc-dom"/>
</dbReference>
<keyword evidence="6" id="KW-0378">Hydrolase</keyword>
<keyword evidence="2 4" id="KW-0648">Protein biosynthesis</keyword>
<keyword evidence="7" id="KW-1185">Reference proteome</keyword>
<dbReference type="Gene3D" id="3.90.960.10">
    <property type="entry name" value="YbaK/aminoacyl-tRNA synthetase-associated domain"/>
    <property type="match status" value="1"/>
</dbReference>
<dbReference type="NCBIfam" id="TIGR00011">
    <property type="entry name" value="YbaK_EbsC"/>
    <property type="match status" value="1"/>
</dbReference>